<evidence type="ECO:0000313" key="10">
    <source>
        <dbReference type="EMBL" id="BCK80951.1"/>
    </source>
</evidence>
<dbReference type="Pfam" id="PF00361">
    <property type="entry name" value="Proton_antipo_M"/>
    <property type="match status" value="1"/>
</dbReference>
<evidence type="ECO:0000256" key="8">
    <source>
        <dbReference type="SAM" id="Phobius"/>
    </source>
</evidence>
<comment type="similarity">
    <text evidence="2">Belongs to the CPA3 antiporters (TC 2.A.63) subunit D family.</text>
</comment>
<feature type="domain" description="NADH:quinone oxidoreductase/Mrp antiporter transmembrane" evidence="9">
    <location>
        <begin position="132"/>
        <end position="426"/>
    </location>
</feature>
<dbReference type="PANTHER" id="PTHR42703">
    <property type="entry name" value="NADH DEHYDROGENASE"/>
    <property type="match status" value="1"/>
</dbReference>
<feature type="transmembrane region" description="Helical" evidence="8">
    <location>
        <begin position="32"/>
        <end position="56"/>
    </location>
</feature>
<keyword evidence="4 7" id="KW-0812">Transmembrane</keyword>
<evidence type="ECO:0000256" key="3">
    <source>
        <dbReference type="ARBA" id="ARBA00022475"/>
    </source>
</evidence>
<dbReference type="PANTHER" id="PTHR42703:SF1">
    <property type="entry name" value="NA(+)_H(+) ANTIPORTER SUBUNIT D1"/>
    <property type="match status" value="1"/>
</dbReference>
<dbReference type="PRINTS" id="PR01437">
    <property type="entry name" value="NUOXDRDTASE4"/>
</dbReference>
<feature type="transmembrane region" description="Helical" evidence="8">
    <location>
        <begin position="248"/>
        <end position="270"/>
    </location>
</feature>
<feature type="transmembrane region" description="Helical" evidence="8">
    <location>
        <begin position="6"/>
        <end position="25"/>
    </location>
</feature>
<name>A0A810Q678_9FIRM</name>
<feature type="transmembrane region" description="Helical" evidence="8">
    <location>
        <begin position="111"/>
        <end position="128"/>
    </location>
</feature>
<keyword evidence="3" id="KW-1003">Cell membrane</keyword>
<keyword evidence="11" id="KW-1185">Reference proteome</keyword>
<dbReference type="GO" id="GO:0042773">
    <property type="term" value="P:ATP synthesis coupled electron transport"/>
    <property type="evidence" value="ECO:0007669"/>
    <property type="project" value="InterPro"/>
</dbReference>
<sequence>MSFVQNFPLFAIILSLVCAVISFAANDRWARGLTLFLLSVSVCMQAALLVFCAVNGTSYSYMMGHYPAPWGNEITVGVLESFMALLFAAVMLMSVLGGMPRIRRDIPEHRMRLYWVMIDLAHVALLALCYTNDIFTAYVFIEVLTIASCCLLAARDGGRPLLAAVRYMIFSLVGSGLFLIGVIFTYSITGQLLFPQLKESIALLWADGTYRFSMTVAIGLMVGGLAIKSGLFPFHFWMPDTYGRATPASAGILSGVVSKGYIFLLIKIIYQVIGIEVFAASGIQDLLLVLGIGGMVVCSISAIQTGRLRTMIAYSSGAQIGYIYMGLGMGTQAALLAALLQIVAHAVTKPMLFLSGAGLAGASGGHQDFRSLRGAAHRAPAAGVLFTIGALSMVGIPIFAGFIPKLYFATAAAATVGWRVWAVWLALGASTVLNVLYFLYTAMLIWVPEETEHAQRPKRFSPLPTAGLAAMNLAVGLGSAAVTELFAMGMGLFCG</sequence>
<feature type="transmembrane region" description="Helical" evidence="8">
    <location>
        <begin position="167"/>
        <end position="188"/>
    </location>
</feature>
<dbReference type="GO" id="GO:0008137">
    <property type="term" value="F:NADH dehydrogenase (ubiquinone) activity"/>
    <property type="evidence" value="ECO:0007669"/>
    <property type="project" value="InterPro"/>
</dbReference>
<feature type="transmembrane region" description="Helical" evidence="8">
    <location>
        <begin position="468"/>
        <end position="493"/>
    </location>
</feature>
<dbReference type="EMBL" id="AP023418">
    <property type="protein sequence ID" value="BCK80951.1"/>
    <property type="molecule type" value="Genomic_DNA"/>
</dbReference>
<evidence type="ECO:0000256" key="4">
    <source>
        <dbReference type="ARBA" id="ARBA00022692"/>
    </source>
</evidence>
<feature type="transmembrane region" description="Helical" evidence="8">
    <location>
        <begin position="134"/>
        <end position="155"/>
    </location>
</feature>
<gene>
    <name evidence="10" type="ORF">MM50RIKEN_07140</name>
</gene>
<feature type="transmembrane region" description="Helical" evidence="8">
    <location>
        <begin position="76"/>
        <end position="99"/>
    </location>
</feature>
<feature type="transmembrane region" description="Helical" evidence="8">
    <location>
        <begin position="381"/>
        <end position="403"/>
    </location>
</feature>
<dbReference type="Proteomes" id="UP000681035">
    <property type="component" value="Chromosome"/>
</dbReference>
<keyword evidence="6 8" id="KW-0472">Membrane</keyword>
<comment type="subcellular location">
    <subcellularLocation>
        <location evidence="1">Cell membrane</location>
        <topology evidence="1">Multi-pass membrane protein</topology>
    </subcellularLocation>
    <subcellularLocation>
        <location evidence="7">Membrane</location>
        <topology evidence="7">Multi-pass membrane protein</topology>
    </subcellularLocation>
</comment>
<dbReference type="InterPro" id="IPR001750">
    <property type="entry name" value="ND/Mrp_TM"/>
</dbReference>
<evidence type="ECO:0000259" key="9">
    <source>
        <dbReference type="Pfam" id="PF00361"/>
    </source>
</evidence>
<evidence type="ECO:0000256" key="7">
    <source>
        <dbReference type="RuleBase" id="RU000320"/>
    </source>
</evidence>
<evidence type="ECO:0000256" key="1">
    <source>
        <dbReference type="ARBA" id="ARBA00004651"/>
    </source>
</evidence>
<organism evidence="10 11">
    <name type="scientific">Vescimonas coprocola</name>
    <dbReference type="NCBI Taxonomy" id="2714355"/>
    <lineage>
        <taxon>Bacteria</taxon>
        <taxon>Bacillati</taxon>
        <taxon>Bacillota</taxon>
        <taxon>Clostridia</taxon>
        <taxon>Eubacteriales</taxon>
        <taxon>Oscillospiraceae</taxon>
        <taxon>Vescimonas</taxon>
    </lineage>
</organism>
<dbReference type="RefSeq" id="WP_213541777.1">
    <property type="nucleotide sequence ID" value="NZ_AP023418.1"/>
</dbReference>
<feature type="transmembrane region" description="Helical" evidence="8">
    <location>
        <begin position="423"/>
        <end position="447"/>
    </location>
</feature>
<feature type="transmembrane region" description="Helical" evidence="8">
    <location>
        <begin position="282"/>
        <end position="303"/>
    </location>
</feature>
<feature type="transmembrane region" description="Helical" evidence="8">
    <location>
        <begin position="323"/>
        <end position="344"/>
    </location>
</feature>
<dbReference type="InterPro" id="IPR003918">
    <property type="entry name" value="NADH_UbQ_OxRdtase"/>
</dbReference>
<protein>
    <submittedName>
        <fullName evidence="10">Cation:proton antiporter</fullName>
    </submittedName>
</protein>
<keyword evidence="5 8" id="KW-1133">Transmembrane helix</keyword>
<dbReference type="KEGG" id="vcop:MM50RIKEN_07140"/>
<dbReference type="GO" id="GO:0005886">
    <property type="term" value="C:plasma membrane"/>
    <property type="evidence" value="ECO:0007669"/>
    <property type="project" value="UniProtKB-SubCell"/>
</dbReference>
<dbReference type="AlphaFoldDB" id="A0A810Q678"/>
<evidence type="ECO:0000256" key="6">
    <source>
        <dbReference type="ARBA" id="ARBA00023136"/>
    </source>
</evidence>
<evidence type="ECO:0000256" key="2">
    <source>
        <dbReference type="ARBA" id="ARBA00005346"/>
    </source>
</evidence>
<accession>A0A810Q678</accession>
<evidence type="ECO:0000256" key="5">
    <source>
        <dbReference type="ARBA" id="ARBA00022989"/>
    </source>
</evidence>
<dbReference type="InterPro" id="IPR050586">
    <property type="entry name" value="CPA3_Na-H_Antiporter_D"/>
</dbReference>
<reference evidence="10" key="1">
    <citation type="submission" date="2020-09" db="EMBL/GenBank/DDBJ databases">
        <title>New species isolated from human feces.</title>
        <authorList>
            <person name="Kitahara M."/>
            <person name="Shigeno Y."/>
            <person name="Shime M."/>
            <person name="Matsumoto Y."/>
            <person name="Nakamura S."/>
            <person name="Motooka D."/>
            <person name="Fukuoka S."/>
            <person name="Nishikawa H."/>
            <person name="Benno Y."/>
        </authorList>
    </citation>
    <scope>NUCLEOTIDE SEQUENCE</scope>
    <source>
        <strain evidence="10">MM50</strain>
    </source>
</reference>
<feature type="transmembrane region" description="Helical" evidence="8">
    <location>
        <begin position="208"/>
        <end position="227"/>
    </location>
</feature>
<evidence type="ECO:0000313" key="11">
    <source>
        <dbReference type="Proteomes" id="UP000681035"/>
    </source>
</evidence>
<proteinExistence type="inferred from homology"/>